<evidence type="ECO:0000256" key="2">
    <source>
        <dbReference type="SAM" id="Phobius"/>
    </source>
</evidence>
<feature type="region of interest" description="Disordered" evidence="1">
    <location>
        <begin position="1"/>
        <end position="25"/>
    </location>
</feature>
<feature type="transmembrane region" description="Helical" evidence="2">
    <location>
        <begin position="42"/>
        <end position="64"/>
    </location>
</feature>
<dbReference type="RefSeq" id="WP_269445699.1">
    <property type="nucleotide sequence ID" value="NZ_CP097463.1"/>
</dbReference>
<evidence type="ECO:0000313" key="4">
    <source>
        <dbReference type="Proteomes" id="UP001164693"/>
    </source>
</evidence>
<evidence type="ECO:0000256" key="1">
    <source>
        <dbReference type="SAM" id="MobiDB-lite"/>
    </source>
</evidence>
<feature type="compositionally biased region" description="Low complexity" evidence="1">
    <location>
        <begin position="73"/>
        <end position="89"/>
    </location>
</feature>
<proteinExistence type="predicted"/>
<feature type="compositionally biased region" description="Polar residues" evidence="1">
    <location>
        <begin position="1"/>
        <end position="18"/>
    </location>
</feature>
<keyword evidence="4" id="KW-1185">Reference proteome</keyword>
<accession>A0ABY7K5L9</accession>
<dbReference type="EMBL" id="CP097463">
    <property type="protein sequence ID" value="WAX59158.1"/>
    <property type="molecule type" value="Genomic_DNA"/>
</dbReference>
<gene>
    <name evidence="3" type="ORF">M6B22_10450</name>
</gene>
<name>A0ABY7K5L9_9ACTN</name>
<keyword evidence="2" id="KW-1133">Transmembrane helix</keyword>
<evidence type="ECO:0000313" key="3">
    <source>
        <dbReference type="EMBL" id="WAX59158.1"/>
    </source>
</evidence>
<dbReference type="Proteomes" id="UP001164693">
    <property type="component" value="Chromosome"/>
</dbReference>
<feature type="region of interest" description="Disordered" evidence="1">
    <location>
        <begin position="70"/>
        <end position="94"/>
    </location>
</feature>
<keyword evidence="2" id="KW-0812">Transmembrane</keyword>
<keyword evidence="2" id="KW-0472">Membrane</keyword>
<sequence length="264" mass="27504">MTNRSSRPARTAPPSRSGSGAARRKAAAFRAAEAARQRRLRVLRWGGSVALVAAAVTVIVVLALSGGGGHHGSGASAASSDTASATLTGPPGPEGIVLEEGTPLAPASTAATGQTTDGVQCNSMEQAVYHIHTHLTVYVNGALRPIPAGIGVVEPVAQQGSRGTFDEASRCYYWLHTHAQDGIIHVEAPSHATYTLGQFFGIWHQTLGPHQVGPATGNVTTYVNGKRYTGDPASITLTSHEDIQLDLGTPTVAPRRVDWSHAQL</sequence>
<organism evidence="3 4">
    <name type="scientific">Jatrophihabitans cynanchi</name>
    <dbReference type="NCBI Taxonomy" id="2944128"/>
    <lineage>
        <taxon>Bacteria</taxon>
        <taxon>Bacillati</taxon>
        <taxon>Actinomycetota</taxon>
        <taxon>Actinomycetes</taxon>
        <taxon>Jatrophihabitantales</taxon>
        <taxon>Jatrophihabitantaceae</taxon>
        <taxon>Jatrophihabitans</taxon>
    </lineage>
</organism>
<reference evidence="3" key="1">
    <citation type="submission" date="2022-05" db="EMBL/GenBank/DDBJ databases">
        <title>Jatrophihabitans sp. SB3-54 whole genome sequence.</title>
        <authorList>
            <person name="Suh M.K."/>
            <person name="Eom M.K."/>
            <person name="Kim J.S."/>
            <person name="Kim H.S."/>
            <person name="Do H.E."/>
            <person name="Shin Y.K."/>
            <person name="Lee J.-S."/>
        </authorList>
    </citation>
    <scope>NUCLEOTIDE SEQUENCE</scope>
    <source>
        <strain evidence="3">SB3-54</strain>
    </source>
</reference>
<protein>
    <submittedName>
        <fullName evidence="3">Uncharacterized protein</fullName>
    </submittedName>
</protein>